<dbReference type="PANTHER" id="PTHR33525:SF4">
    <property type="entry name" value="CYCLIC DI-GMP PHOSPHODIESTERASE CDGJ"/>
    <property type="match status" value="1"/>
</dbReference>
<dbReference type="EMBL" id="WUEK01000008">
    <property type="protein sequence ID" value="MXG90756.1"/>
    <property type="molecule type" value="Genomic_DNA"/>
</dbReference>
<feature type="domain" description="HDOD" evidence="1">
    <location>
        <begin position="227"/>
        <end position="416"/>
    </location>
</feature>
<protein>
    <submittedName>
        <fullName evidence="2">HDOD domain-containing protein</fullName>
    </submittedName>
</protein>
<accession>A0A6L7EXY8</accession>
<dbReference type="SUPFAM" id="SSF141868">
    <property type="entry name" value="EAL domain-like"/>
    <property type="match status" value="1"/>
</dbReference>
<evidence type="ECO:0000259" key="1">
    <source>
        <dbReference type="PROSITE" id="PS51833"/>
    </source>
</evidence>
<gene>
    <name evidence="2" type="ORF">GRQ65_14500</name>
</gene>
<evidence type="ECO:0000313" key="3">
    <source>
        <dbReference type="Proteomes" id="UP000473325"/>
    </source>
</evidence>
<sequence>MTQLAEPSDLVSGSSGEPAGEQWVEVVVARQPVADATGVVVGYELVHRPGGTGAGPDSGAEVAGSAISIAALLGSLGFGVDELVGPLTVFCRVPREVLSGEVPISLPSERTVLDVPAELLLDPVVRDGCRQLAEQGHDIAVSGLRALAGVPGTEVLLSLADLVRIDLASCSPEDVALEVERHRRADRAVWVDGCDTPQQVAWALEQGVDLVQGRAVHRPTVVTGKTVAPSARAQLQLSTTLLGGEVSVERLETILRGEPALVVQLLSLASQGAAGGLRRTVRSLREALVLLGTDRLRQWAGVMLLHRHSDQPSDALATGLARARMCELLAPRHGIDPEFAFTAGLLSAVDRVLGVPSAEVRRQLELDPELAAAAFDRTTPLGVLVGHVADYRDAVEVGVRPGPELGDVDLLAAMAFCWAMSYVNAVHQAARA</sequence>
<dbReference type="InterPro" id="IPR035919">
    <property type="entry name" value="EAL_sf"/>
</dbReference>
<dbReference type="Pfam" id="PF08668">
    <property type="entry name" value="HDOD"/>
    <property type="match status" value="1"/>
</dbReference>
<dbReference type="SUPFAM" id="SSF109604">
    <property type="entry name" value="HD-domain/PDEase-like"/>
    <property type="match status" value="1"/>
</dbReference>
<evidence type="ECO:0000313" key="2">
    <source>
        <dbReference type="EMBL" id="MXG90756.1"/>
    </source>
</evidence>
<comment type="caution">
    <text evidence="2">The sequence shown here is derived from an EMBL/GenBank/DDBJ whole genome shotgun (WGS) entry which is preliminary data.</text>
</comment>
<dbReference type="PANTHER" id="PTHR33525">
    <property type="match status" value="1"/>
</dbReference>
<dbReference type="AlphaFoldDB" id="A0A6L7EXY8"/>
<dbReference type="Proteomes" id="UP000473325">
    <property type="component" value="Unassembled WGS sequence"/>
</dbReference>
<name>A0A6L7EXY8_9ACTN</name>
<dbReference type="Gene3D" id="1.10.3210.10">
    <property type="entry name" value="Hypothetical protein af1432"/>
    <property type="match status" value="1"/>
</dbReference>
<proteinExistence type="predicted"/>
<dbReference type="InterPro" id="IPR013976">
    <property type="entry name" value="HDOD"/>
</dbReference>
<reference evidence="2 3" key="1">
    <citation type="submission" date="2019-12" db="EMBL/GenBank/DDBJ databases">
        <authorList>
            <person name="Kun Z."/>
        </authorList>
    </citation>
    <scope>NUCLEOTIDE SEQUENCE [LARGE SCALE GENOMIC DNA]</scope>
    <source>
        <strain evidence="2 3">YIM 123512</strain>
    </source>
</reference>
<organism evidence="2 3">
    <name type="scientific">Nocardioides flavescens</name>
    <dbReference type="NCBI Taxonomy" id="2691959"/>
    <lineage>
        <taxon>Bacteria</taxon>
        <taxon>Bacillati</taxon>
        <taxon>Actinomycetota</taxon>
        <taxon>Actinomycetes</taxon>
        <taxon>Propionibacteriales</taxon>
        <taxon>Nocardioidaceae</taxon>
        <taxon>Nocardioides</taxon>
    </lineage>
</organism>
<keyword evidence="3" id="KW-1185">Reference proteome</keyword>
<dbReference type="RefSeq" id="WP_160878669.1">
    <property type="nucleotide sequence ID" value="NZ_WUEK01000008.1"/>
</dbReference>
<dbReference type="InterPro" id="IPR052340">
    <property type="entry name" value="RNase_Y/CdgJ"/>
</dbReference>
<dbReference type="PROSITE" id="PS51833">
    <property type="entry name" value="HDOD"/>
    <property type="match status" value="1"/>
</dbReference>